<dbReference type="GO" id="GO:0005506">
    <property type="term" value="F:iron ion binding"/>
    <property type="evidence" value="ECO:0007669"/>
    <property type="project" value="InterPro"/>
</dbReference>
<evidence type="ECO:0000256" key="7">
    <source>
        <dbReference type="PIRSR" id="PIRSR602403-1"/>
    </source>
</evidence>
<evidence type="ECO:0000313" key="9">
    <source>
        <dbReference type="EMBL" id="KAK2025270.1"/>
    </source>
</evidence>
<keyword evidence="3 7" id="KW-0479">Metal-binding</keyword>
<dbReference type="PANTHER" id="PTHR46206:SF7">
    <property type="entry name" value="P450, PUTATIVE (EUROFUNG)-RELATED"/>
    <property type="match status" value="1"/>
</dbReference>
<dbReference type="InterPro" id="IPR002403">
    <property type="entry name" value="Cyt_P450_E_grp-IV"/>
</dbReference>
<evidence type="ECO:0000256" key="3">
    <source>
        <dbReference type="ARBA" id="ARBA00022723"/>
    </source>
</evidence>
<dbReference type="SUPFAM" id="SSF48264">
    <property type="entry name" value="Cytochrome P450"/>
    <property type="match status" value="1"/>
</dbReference>
<accession>A0AAD9HAH3</accession>
<dbReference type="PRINTS" id="PR00465">
    <property type="entry name" value="EP450IV"/>
</dbReference>
<keyword evidence="4 8" id="KW-0560">Oxidoreductase</keyword>
<organism evidence="9 10">
    <name type="scientific">Colletotrichum zoysiae</name>
    <dbReference type="NCBI Taxonomy" id="1216348"/>
    <lineage>
        <taxon>Eukaryota</taxon>
        <taxon>Fungi</taxon>
        <taxon>Dikarya</taxon>
        <taxon>Ascomycota</taxon>
        <taxon>Pezizomycotina</taxon>
        <taxon>Sordariomycetes</taxon>
        <taxon>Hypocreomycetidae</taxon>
        <taxon>Glomerellales</taxon>
        <taxon>Glomerellaceae</taxon>
        <taxon>Colletotrichum</taxon>
        <taxon>Colletotrichum graminicola species complex</taxon>
    </lineage>
</organism>
<comment type="similarity">
    <text evidence="2 8">Belongs to the cytochrome P450 family.</text>
</comment>
<keyword evidence="7 8" id="KW-0349">Heme</keyword>
<dbReference type="Gene3D" id="1.10.630.10">
    <property type="entry name" value="Cytochrome P450"/>
    <property type="match status" value="1"/>
</dbReference>
<dbReference type="InterPro" id="IPR001128">
    <property type="entry name" value="Cyt_P450"/>
</dbReference>
<evidence type="ECO:0000256" key="8">
    <source>
        <dbReference type="RuleBase" id="RU000461"/>
    </source>
</evidence>
<dbReference type="AlphaFoldDB" id="A0AAD9HAH3"/>
<evidence type="ECO:0000256" key="6">
    <source>
        <dbReference type="ARBA" id="ARBA00023033"/>
    </source>
</evidence>
<dbReference type="Pfam" id="PF00067">
    <property type="entry name" value="p450"/>
    <property type="match status" value="1"/>
</dbReference>
<dbReference type="GO" id="GO:0004497">
    <property type="term" value="F:monooxygenase activity"/>
    <property type="evidence" value="ECO:0007669"/>
    <property type="project" value="UniProtKB-KW"/>
</dbReference>
<dbReference type="CDD" id="cd11041">
    <property type="entry name" value="CYP503A1-like"/>
    <property type="match status" value="1"/>
</dbReference>
<protein>
    <submittedName>
        <fullName evidence="9">Cytochrome P450</fullName>
    </submittedName>
</protein>
<keyword evidence="6 8" id="KW-0503">Monooxygenase</keyword>
<keyword evidence="10" id="KW-1185">Reference proteome</keyword>
<comment type="caution">
    <text evidence="9">The sequence shown here is derived from an EMBL/GenBank/DDBJ whole genome shotgun (WGS) entry which is preliminary data.</text>
</comment>
<dbReference type="Proteomes" id="UP001232148">
    <property type="component" value="Unassembled WGS sequence"/>
</dbReference>
<reference evidence="9" key="1">
    <citation type="submission" date="2021-06" db="EMBL/GenBank/DDBJ databases">
        <title>Comparative genomics, transcriptomics and evolutionary studies reveal genomic signatures of adaptation to plant cell wall in hemibiotrophic fungi.</title>
        <authorList>
            <consortium name="DOE Joint Genome Institute"/>
            <person name="Baroncelli R."/>
            <person name="Diaz J.F."/>
            <person name="Benocci T."/>
            <person name="Peng M."/>
            <person name="Battaglia E."/>
            <person name="Haridas S."/>
            <person name="Andreopoulos W."/>
            <person name="Labutti K."/>
            <person name="Pangilinan J."/>
            <person name="Floch G.L."/>
            <person name="Makela M.R."/>
            <person name="Henrissat B."/>
            <person name="Grigoriev I.V."/>
            <person name="Crouch J.A."/>
            <person name="De Vries R.P."/>
            <person name="Sukno S.A."/>
            <person name="Thon M.R."/>
        </authorList>
    </citation>
    <scope>NUCLEOTIDE SEQUENCE</scope>
    <source>
        <strain evidence="9">MAFF235873</strain>
    </source>
</reference>
<evidence type="ECO:0000256" key="2">
    <source>
        <dbReference type="ARBA" id="ARBA00010617"/>
    </source>
</evidence>
<dbReference type="PANTHER" id="PTHR46206">
    <property type="entry name" value="CYTOCHROME P450"/>
    <property type="match status" value="1"/>
</dbReference>
<evidence type="ECO:0000256" key="5">
    <source>
        <dbReference type="ARBA" id="ARBA00023004"/>
    </source>
</evidence>
<sequence>MNFTAATAAETTLLIRTAHQRPITTTALLLLACLFAFKTAHALKGGRSVKIPVVGIEYGGQENRRKRFMNGEAWNMYLDGYKKFKEQAYQITTAIKSKNIVVNPKYMNELQKLPDDVLSVSKAVEEAMHAKYTGILTDGSVLEYTIKTALTPSLARINPVIFAEVSSAVRSQFPQSGGAWSEVNIMEKVMRTVAIVSGRIFIGPELCHDEAYLNVSINYTIDLMAAIQAVAAIPPYLRPFLAARRPEVKKVQHRIAEADEFLKPVIEARRKRATENPDYQKPDDMLQWMMDLQHKYGQKKDKELARYQLAVSAAAIHTTTAMITNALYTLAAIPEFVSVLREDVQEALAKSNGVFTSSAMQNMKKMDSFLKECLRCYCTQPTAFQRKVLKDFSLSNGQVIPAGAFIEVPSVGVYKDEEFFLDADKFDPLRFYKLRENKREEKTGSKQAEVVANSQFVSVSQSSLEFGYGRHACPGRFFAVNEIKMIMATLLATYDLKNVGGSKGRYPNIVTGPTRFPDPTRKILLKKI</sequence>
<evidence type="ECO:0000256" key="1">
    <source>
        <dbReference type="ARBA" id="ARBA00001971"/>
    </source>
</evidence>
<name>A0AAD9HAH3_9PEZI</name>
<dbReference type="PROSITE" id="PS00086">
    <property type="entry name" value="CYTOCHROME_P450"/>
    <property type="match status" value="1"/>
</dbReference>
<dbReference type="GO" id="GO:0020037">
    <property type="term" value="F:heme binding"/>
    <property type="evidence" value="ECO:0007669"/>
    <property type="project" value="InterPro"/>
</dbReference>
<proteinExistence type="inferred from homology"/>
<dbReference type="InterPro" id="IPR017972">
    <property type="entry name" value="Cyt_P450_CS"/>
</dbReference>
<dbReference type="EMBL" id="MU842941">
    <property type="protein sequence ID" value="KAK2025270.1"/>
    <property type="molecule type" value="Genomic_DNA"/>
</dbReference>
<keyword evidence="5 7" id="KW-0408">Iron</keyword>
<dbReference type="GO" id="GO:0016705">
    <property type="term" value="F:oxidoreductase activity, acting on paired donors, with incorporation or reduction of molecular oxygen"/>
    <property type="evidence" value="ECO:0007669"/>
    <property type="project" value="InterPro"/>
</dbReference>
<comment type="cofactor">
    <cofactor evidence="1 7">
        <name>heme</name>
        <dbReference type="ChEBI" id="CHEBI:30413"/>
    </cofactor>
</comment>
<evidence type="ECO:0000256" key="4">
    <source>
        <dbReference type="ARBA" id="ARBA00023002"/>
    </source>
</evidence>
<dbReference type="InterPro" id="IPR036396">
    <property type="entry name" value="Cyt_P450_sf"/>
</dbReference>
<evidence type="ECO:0000313" key="10">
    <source>
        <dbReference type="Proteomes" id="UP001232148"/>
    </source>
</evidence>
<gene>
    <name evidence="9" type="ORF">LX32DRAFT_597074</name>
</gene>
<feature type="binding site" description="axial binding residue" evidence="7">
    <location>
        <position position="473"/>
    </location>
    <ligand>
        <name>heme</name>
        <dbReference type="ChEBI" id="CHEBI:30413"/>
    </ligand>
    <ligandPart>
        <name>Fe</name>
        <dbReference type="ChEBI" id="CHEBI:18248"/>
    </ligandPart>
</feature>